<dbReference type="CDD" id="cd02142">
    <property type="entry name" value="McbC_SagB-like_oxidoreductase"/>
    <property type="match status" value="1"/>
</dbReference>
<dbReference type="InterPro" id="IPR020051">
    <property type="entry name" value="SagB-type_dehydrogenase"/>
</dbReference>
<name>A0ABU1PV35_9PSEU</name>
<sequence>MSVDWSAAPPTYKRYPTAGRVVLPWRAPSPVGDLLRGLLGVTRAEWTHRAGVRLKRPAPSGGALYPIEAYVALGDPAGLYHYDAAHHALDLVRAGDHRPLLRASLTCPPAEVPDMVVVLTAVFWRNGFKYRDFAYRLHCQEVGVLGAQVLVLGESLGVDTSVHLRFDDAACQSLLGFDPSREGVLAAFTCTSGAGAIKGPLPRSFTTGEDHPPSSVVGLLPHLSALHAAAAAATGSGVLPALPPVPAGPLVALPAPRVLRLADGLPLRGSPEIGFLPWEIDARDLAAILAHASAGYRGDLPGCHRTPVTLTPHVLVQRVRGVPAGAYRYDPDTGGLVATAGTGRVETGPLQLDTRQALPEAAAVLVPAGDQTAGITGFGDRWYRLQQAEAGLVVHRGALAAAAAGLAARIHSDGTNPITDAVLGLSGPVHGLSCLLLGAPRPGMTVTAPLR</sequence>
<keyword evidence="3" id="KW-1185">Reference proteome</keyword>
<organism evidence="2 3">
    <name type="scientific">Saccharothrix longispora</name>
    <dbReference type="NCBI Taxonomy" id="33920"/>
    <lineage>
        <taxon>Bacteria</taxon>
        <taxon>Bacillati</taxon>
        <taxon>Actinomycetota</taxon>
        <taxon>Actinomycetes</taxon>
        <taxon>Pseudonocardiales</taxon>
        <taxon>Pseudonocardiaceae</taxon>
        <taxon>Saccharothrix</taxon>
    </lineage>
</organism>
<feature type="domain" description="Nitroreductase" evidence="1">
    <location>
        <begin position="56"/>
        <end position="189"/>
    </location>
</feature>
<dbReference type="Pfam" id="PF00881">
    <property type="entry name" value="Nitroreductase"/>
    <property type="match status" value="1"/>
</dbReference>
<proteinExistence type="predicted"/>
<evidence type="ECO:0000313" key="3">
    <source>
        <dbReference type="Proteomes" id="UP001268819"/>
    </source>
</evidence>
<dbReference type="NCBIfam" id="TIGR03605">
    <property type="entry name" value="antibiot_sagB"/>
    <property type="match status" value="1"/>
</dbReference>
<comment type="caution">
    <text evidence="2">The sequence shown here is derived from an EMBL/GenBank/DDBJ whole genome shotgun (WGS) entry which is preliminary data.</text>
</comment>
<dbReference type="SUPFAM" id="SSF55469">
    <property type="entry name" value="FMN-dependent nitroreductase-like"/>
    <property type="match status" value="1"/>
</dbReference>
<dbReference type="EMBL" id="JAVDSG010000001">
    <property type="protein sequence ID" value="MDR6594484.1"/>
    <property type="molecule type" value="Genomic_DNA"/>
</dbReference>
<dbReference type="InterPro" id="IPR029479">
    <property type="entry name" value="Nitroreductase"/>
</dbReference>
<gene>
    <name evidence="2" type="ORF">J2S66_002868</name>
</gene>
<dbReference type="PANTHER" id="PTHR43745:SF2">
    <property type="entry name" value="NITROREDUCTASE MJ1384-RELATED"/>
    <property type="match status" value="1"/>
</dbReference>
<evidence type="ECO:0000259" key="1">
    <source>
        <dbReference type="Pfam" id="PF00881"/>
    </source>
</evidence>
<dbReference type="Gene3D" id="3.40.109.10">
    <property type="entry name" value="NADH Oxidase"/>
    <property type="match status" value="2"/>
</dbReference>
<evidence type="ECO:0000313" key="2">
    <source>
        <dbReference type="EMBL" id="MDR6594484.1"/>
    </source>
</evidence>
<protein>
    <submittedName>
        <fullName evidence="2">SagB-type dehydrogenase family enzyme</fullName>
    </submittedName>
</protein>
<dbReference type="Proteomes" id="UP001268819">
    <property type="component" value="Unassembled WGS sequence"/>
</dbReference>
<reference evidence="2 3" key="1">
    <citation type="submission" date="2023-07" db="EMBL/GenBank/DDBJ databases">
        <title>Sequencing the genomes of 1000 actinobacteria strains.</title>
        <authorList>
            <person name="Klenk H.-P."/>
        </authorList>
    </citation>
    <scope>NUCLEOTIDE SEQUENCE [LARGE SCALE GENOMIC DNA]</scope>
    <source>
        <strain evidence="2 3">DSM 43749</strain>
    </source>
</reference>
<dbReference type="InterPro" id="IPR052544">
    <property type="entry name" value="Bacteriocin_Proc_Enz"/>
</dbReference>
<dbReference type="RefSeq" id="WP_310307485.1">
    <property type="nucleotide sequence ID" value="NZ_JAVDSG010000001.1"/>
</dbReference>
<dbReference type="PANTHER" id="PTHR43745">
    <property type="entry name" value="NITROREDUCTASE MJ1384-RELATED"/>
    <property type="match status" value="1"/>
</dbReference>
<accession>A0ABU1PV35</accession>
<dbReference type="InterPro" id="IPR000415">
    <property type="entry name" value="Nitroreductase-like"/>
</dbReference>